<feature type="signal peptide" evidence="1">
    <location>
        <begin position="1"/>
        <end position="21"/>
    </location>
</feature>
<proteinExistence type="predicted"/>
<evidence type="ECO:0000313" key="3">
    <source>
        <dbReference type="EMBL" id="TCC99024.1"/>
    </source>
</evidence>
<evidence type="ECO:0000313" key="4">
    <source>
        <dbReference type="Proteomes" id="UP000293347"/>
    </source>
</evidence>
<dbReference type="Gene3D" id="3.40.50.880">
    <property type="match status" value="1"/>
</dbReference>
<name>A0A4R0NJF0_9SPHI</name>
<dbReference type="Pfam" id="PF06283">
    <property type="entry name" value="ThuA"/>
    <property type="match status" value="1"/>
</dbReference>
<gene>
    <name evidence="3" type="ORF">EZ437_17990</name>
</gene>
<dbReference type="RefSeq" id="WP_131597455.1">
    <property type="nucleotide sequence ID" value="NZ_SJSL01000006.1"/>
</dbReference>
<evidence type="ECO:0000256" key="1">
    <source>
        <dbReference type="SAM" id="SignalP"/>
    </source>
</evidence>
<keyword evidence="1" id="KW-0732">Signal</keyword>
<accession>A0A4R0NJF0</accession>
<feature type="domain" description="ThuA-like" evidence="2">
    <location>
        <begin position="29"/>
        <end position="251"/>
    </location>
</feature>
<dbReference type="InterPro" id="IPR029062">
    <property type="entry name" value="Class_I_gatase-like"/>
</dbReference>
<comment type="caution">
    <text evidence="3">The sequence shown here is derived from an EMBL/GenBank/DDBJ whole genome shotgun (WGS) entry which is preliminary data.</text>
</comment>
<dbReference type="PANTHER" id="PTHR40469">
    <property type="entry name" value="SECRETED GLYCOSYL HYDROLASE"/>
    <property type="match status" value="1"/>
</dbReference>
<dbReference type="InterPro" id="IPR029010">
    <property type="entry name" value="ThuA-like"/>
</dbReference>
<dbReference type="SUPFAM" id="SSF52317">
    <property type="entry name" value="Class I glutamine amidotransferase-like"/>
    <property type="match status" value="1"/>
</dbReference>
<dbReference type="EMBL" id="SJSL01000006">
    <property type="protein sequence ID" value="TCC99024.1"/>
    <property type="molecule type" value="Genomic_DNA"/>
</dbReference>
<feature type="chain" id="PRO_5020258479" evidence="1">
    <location>
        <begin position="22"/>
        <end position="261"/>
    </location>
</feature>
<dbReference type="Proteomes" id="UP000293347">
    <property type="component" value="Unassembled WGS sequence"/>
</dbReference>
<dbReference type="OrthoDB" id="1117240at2"/>
<keyword evidence="4" id="KW-1185">Reference proteome</keyword>
<dbReference type="PANTHER" id="PTHR40469:SF2">
    <property type="entry name" value="GALACTOSE-BINDING DOMAIN-LIKE SUPERFAMILY PROTEIN"/>
    <property type="match status" value="1"/>
</dbReference>
<reference evidence="3 4" key="1">
    <citation type="submission" date="2019-02" db="EMBL/GenBank/DDBJ databases">
        <title>Pedobacter sp. RP-1-14 sp. nov., isolated from Arctic soil.</title>
        <authorList>
            <person name="Dahal R.H."/>
        </authorList>
    </citation>
    <scope>NUCLEOTIDE SEQUENCE [LARGE SCALE GENOMIC DNA]</scope>
    <source>
        <strain evidence="3 4">RP-1-14</strain>
    </source>
</reference>
<organism evidence="3 4">
    <name type="scientific">Pedobacter psychroterrae</name>
    <dbReference type="NCBI Taxonomy" id="2530453"/>
    <lineage>
        <taxon>Bacteria</taxon>
        <taxon>Pseudomonadati</taxon>
        <taxon>Bacteroidota</taxon>
        <taxon>Sphingobacteriia</taxon>
        <taxon>Sphingobacteriales</taxon>
        <taxon>Sphingobacteriaceae</taxon>
        <taxon>Pedobacter</taxon>
    </lineage>
</organism>
<sequence length="261" mass="29623">MRNKTILPLLVLMLLSVAVIAGPKPPKFKALVLTERGGGHEGFVVAALEWLNAFADKNNFEITVINDAKNLDETYLSNYKVFIQLNFPPYTWSEKSMAAFTKYIEEGRGGWVGFHHATLLGEFDGYPMWNWFSDFMGGIRFKNYIAPRASGTVHVEQKKHPVMKGLPASFVIPDDEWYTFNKNPRPNVKVLATVDESSYQPPSDIKMGDHPVIWVNEKMKARNVYFLIGHHANLLKSEEFKKMFANAILWAAANKGDNIKL</sequence>
<protein>
    <submittedName>
        <fullName evidence="3">ThuA domain-containing protein</fullName>
    </submittedName>
</protein>
<dbReference type="AlphaFoldDB" id="A0A4R0NJF0"/>
<evidence type="ECO:0000259" key="2">
    <source>
        <dbReference type="Pfam" id="PF06283"/>
    </source>
</evidence>